<evidence type="ECO:0000256" key="2">
    <source>
        <dbReference type="PROSITE-ProRule" id="PRU00335"/>
    </source>
</evidence>
<feature type="domain" description="HTH tetR-type" evidence="4">
    <location>
        <begin position="23"/>
        <end position="82"/>
    </location>
</feature>
<dbReference type="Pfam" id="PF00440">
    <property type="entry name" value="TetR_N"/>
    <property type="match status" value="1"/>
</dbReference>
<name>W9DAR8_9ACTN</name>
<dbReference type="HOGENOM" id="CLU_069356_11_1_11"/>
<organism evidence="5 6">
    <name type="scientific">Gordonia alkanivorans CGMCC 6845</name>
    <dbReference type="NCBI Taxonomy" id="1423140"/>
    <lineage>
        <taxon>Bacteria</taxon>
        <taxon>Bacillati</taxon>
        <taxon>Actinomycetota</taxon>
        <taxon>Actinomycetes</taxon>
        <taxon>Mycobacteriales</taxon>
        <taxon>Gordoniaceae</taxon>
        <taxon>Gordonia</taxon>
    </lineage>
</organism>
<dbReference type="InterPro" id="IPR045823">
    <property type="entry name" value="TetR_C_32"/>
</dbReference>
<dbReference type="AlphaFoldDB" id="W9DAR8"/>
<dbReference type="Proteomes" id="UP000035035">
    <property type="component" value="Unassembled WGS sequence"/>
</dbReference>
<accession>W9DAR8</accession>
<evidence type="ECO:0000313" key="5">
    <source>
        <dbReference type="EMBL" id="ETA05462.1"/>
    </source>
</evidence>
<dbReference type="InterPro" id="IPR050109">
    <property type="entry name" value="HTH-type_TetR-like_transc_reg"/>
</dbReference>
<dbReference type="Pfam" id="PF19344">
    <property type="entry name" value="TetR_C_32"/>
    <property type="match status" value="1"/>
</dbReference>
<dbReference type="PANTHER" id="PTHR30055:SF227">
    <property type="entry name" value="TRANSCRIPTIONAL REGULATORY PROTEIN (PROBABLY TETR-FAMILY)-RELATED"/>
    <property type="match status" value="1"/>
</dbReference>
<dbReference type="EMBL" id="AYXO01000045">
    <property type="protein sequence ID" value="ETA05462.1"/>
    <property type="molecule type" value="Genomic_DNA"/>
</dbReference>
<dbReference type="GO" id="GO:0000976">
    <property type="term" value="F:transcription cis-regulatory region binding"/>
    <property type="evidence" value="ECO:0007669"/>
    <property type="project" value="TreeGrafter"/>
</dbReference>
<evidence type="ECO:0000256" key="3">
    <source>
        <dbReference type="SAM" id="MobiDB-lite"/>
    </source>
</evidence>
<dbReference type="InterPro" id="IPR036271">
    <property type="entry name" value="Tet_transcr_reg_TetR-rel_C_sf"/>
</dbReference>
<dbReference type="Gene3D" id="1.10.357.10">
    <property type="entry name" value="Tetracycline Repressor, domain 2"/>
    <property type="match status" value="1"/>
</dbReference>
<sequence>MQMAAESTRRGRGRPPGPPVDLDARREMLLDAAEATIRQSGAAVGLAEVAKAAGLTRSAVYAAFNDRDGVVDALATRHARRIVERLTSVVGGTADPAEQTRAAIDILAAWFDDEPQLAHLLTGRLDQTAENTPGAIVETVADILRAGFRARGADDSPAEPWAYALVGAVSSAVGWWSRTRSIPRADLVDHLHRLIWSGFEGAGGAAPSSRP</sequence>
<dbReference type="InterPro" id="IPR009057">
    <property type="entry name" value="Homeodomain-like_sf"/>
</dbReference>
<dbReference type="SUPFAM" id="SSF46689">
    <property type="entry name" value="Homeodomain-like"/>
    <property type="match status" value="1"/>
</dbReference>
<keyword evidence="6" id="KW-1185">Reference proteome</keyword>
<dbReference type="PATRIC" id="fig|1423140.3.peg.3682"/>
<reference evidence="5 6" key="1">
    <citation type="journal article" date="2014" name="Genome Announc.">
        <title>Draft Genome Sequence of Gordonia alkanivorans Strain CGMCC6845, a Halotolerant Hydrocarbon-Degrading Bacterium.</title>
        <authorList>
            <person name="Wang X."/>
            <person name="Jin D."/>
            <person name="Zhou L."/>
            <person name="Wu L."/>
            <person name="An W."/>
            <person name="Zhao L."/>
        </authorList>
    </citation>
    <scope>NUCLEOTIDE SEQUENCE [LARGE SCALE GENOMIC DNA]</scope>
    <source>
        <strain evidence="5 6">CGMCC 6845</strain>
    </source>
</reference>
<dbReference type="GO" id="GO:0003700">
    <property type="term" value="F:DNA-binding transcription factor activity"/>
    <property type="evidence" value="ECO:0007669"/>
    <property type="project" value="TreeGrafter"/>
</dbReference>
<dbReference type="InterPro" id="IPR001647">
    <property type="entry name" value="HTH_TetR"/>
</dbReference>
<evidence type="ECO:0000313" key="6">
    <source>
        <dbReference type="Proteomes" id="UP000035035"/>
    </source>
</evidence>
<gene>
    <name evidence="5" type="ORF">V525_18460</name>
</gene>
<comment type="caution">
    <text evidence="5">The sequence shown here is derived from an EMBL/GenBank/DDBJ whole genome shotgun (WGS) entry which is preliminary data.</text>
</comment>
<evidence type="ECO:0000259" key="4">
    <source>
        <dbReference type="PROSITE" id="PS50977"/>
    </source>
</evidence>
<dbReference type="PROSITE" id="PS50977">
    <property type="entry name" value="HTH_TETR_2"/>
    <property type="match status" value="1"/>
</dbReference>
<dbReference type="SUPFAM" id="SSF48498">
    <property type="entry name" value="Tetracyclin repressor-like, C-terminal domain"/>
    <property type="match status" value="1"/>
</dbReference>
<keyword evidence="1 2" id="KW-0238">DNA-binding</keyword>
<protein>
    <submittedName>
        <fullName evidence="5">TetR family transcriptional regulator</fullName>
    </submittedName>
</protein>
<evidence type="ECO:0000256" key="1">
    <source>
        <dbReference type="ARBA" id="ARBA00023125"/>
    </source>
</evidence>
<feature type="DNA-binding region" description="H-T-H motif" evidence="2">
    <location>
        <begin position="45"/>
        <end position="64"/>
    </location>
</feature>
<proteinExistence type="predicted"/>
<dbReference type="PANTHER" id="PTHR30055">
    <property type="entry name" value="HTH-TYPE TRANSCRIPTIONAL REGULATOR RUTR"/>
    <property type="match status" value="1"/>
</dbReference>
<feature type="region of interest" description="Disordered" evidence="3">
    <location>
        <begin position="1"/>
        <end position="22"/>
    </location>
</feature>